<name>A0A4Y2X5P7_ARAVE</name>
<evidence type="ECO:0000313" key="1">
    <source>
        <dbReference type="EMBL" id="GBO44817.1"/>
    </source>
</evidence>
<keyword evidence="3" id="KW-1185">Reference proteome</keyword>
<comment type="caution">
    <text evidence="2">The sequence shown here is derived from an EMBL/GenBank/DDBJ whole genome shotgun (WGS) entry which is preliminary data.</text>
</comment>
<accession>A0A4Y2X5P7</accession>
<dbReference type="EMBL" id="BGPR01071706">
    <property type="protein sequence ID" value="GBO44817.1"/>
    <property type="molecule type" value="Genomic_DNA"/>
</dbReference>
<reference evidence="2 3" key="1">
    <citation type="journal article" date="2019" name="Sci. Rep.">
        <title>Orb-weaving spider Araneus ventricosus genome elucidates the spidroin gene catalogue.</title>
        <authorList>
            <person name="Kono N."/>
            <person name="Nakamura H."/>
            <person name="Ohtoshi R."/>
            <person name="Moran D.A.P."/>
            <person name="Shinohara A."/>
            <person name="Yoshida Y."/>
            <person name="Fujiwara M."/>
            <person name="Mori M."/>
            <person name="Tomita M."/>
            <person name="Arakawa K."/>
        </authorList>
    </citation>
    <scope>NUCLEOTIDE SEQUENCE [LARGE SCALE GENOMIC DNA]</scope>
</reference>
<evidence type="ECO:0000313" key="3">
    <source>
        <dbReference type="Proteomes" id="UP000499080"/>
    </source>
</evidence>
<proteinExistence type="predicted"/>
<dbReference type="AlphaFoldDB" id="A0A4Y2X5P7"/>
<dbReference type="EMBL" id="BGPR01071707">
    <property type="protein sequence ID" value="GBO44819.1"/>
    <property type="molecule type" value="Genomic_DNA"/>
</dbReference>
<evidence type="ECO:0000313" key="2">
    <source>
        <dbReference type="EMBL" id="GBO44819.1"/>
    </source>
</evidence>
<protein>
    <submittedName>
        <fullName evidence="2">Uncharacterized protein</fullName>
    </submittedName>
</protein>
<sequence>MNRDRTCLFGDSFEVTTLSKCHREYKDVKSSFHQLPLCLRSYTSSELESRYSLSKISILGSNQMGLNLGNKLVVECHVLIGNSTRGGSLNQRLAITSDALVMCVFEVDKICSDTVTRSS</sequence>
<dbReference type="Proteomes" id="UP000499080">
    <property type="component" value="Unassembled WGS sequence"/>
</dbReference>
<organism evidence="2 3">
    <name type="scientific">Araneus ventricosus</name>
    <name type="common">Orbweaver spider</name>
    <name type="synonym">Epeira ventricosa</name>
    <dbReference type="NCBI Taxonomy" id="182803"/>
    <lineage>
        <taxon>Eukaryota</taxon>
        <taxon>Metazoa</taxon>
        <taxon>Ecdysozoa</taxon>
        <taxon>Arthropoda</taxon>
        <taxon>Chelicerata</taxon>
        <taxon>Arachnida</taxon>
        <taxon>Araneae</taxon>
        <taxon>Araneomorphae</taxon>
        <taxon>Entelegynae</taxon>
        <taxon>Araneoidea</taxon>
        <taxon>Araneidae</taxon>
        <taxon>Araneus</taxon>
    </lineage>
</organism>
<gene>
    <name evidence="1" type="ORF">AVEN_42373_1</name>
    <name evidence="2" type="ORF">AVEN_50404_1</name>
</gene>